<feature type="domain" description="C2H2-type" evidence="13">
    <location>
        <begin position="530"/>
        <end position="557"/>
    </location>
</feature>
<dbReference type="GeneID" id="115571609"/>
<accession>A0A671XIR6</accession>
<evidence type="ECO:0000256" key="4">
    <source>
        <dbReference type="ARBA" id="ARBA00022737"/>
    </source>
</evidence>
<keyword evidence="8" id="KW-0238">DNA-binding</keyword>
<comment type="subcellular location">
    <subcellularLocation>
        <location evidence="1">Nucleus</location>
    </subcellularLocation>
</comment>
<dbReference type="FunFam" id="3.30.160.60:FF:001506">
    <property type="entry name" value="Zinc finger protein"/>
    <property type="match status" value="2"/>
</dbReference>
<evidence type="ECO:0000313" key="15">
    <source>
        <dbReference type="Proteomes" id="UP000472265"/>
    </source>
</evidence>
<keyword evidence="15" id="KW-1185">Reference proteome</keyword>
<evidence type="ECO:0000256" key="11">
    <source>
        <dbReference type="PROSITE-ProRule" id="PRU00042"/>
    </source>
</evidence>
<gene>
    <name evidence="14" type="primary">LOC115571609</name>
</gene>
<dbReference type="GO" id="GO:0045944">
    <property type="term" value="P:positive regulation of transcription by RNA polymerase II"/>
    <property type="evidence" value="ECO:0007669"/>
    <property type="project" value="UniProtKB-ARBA"/>
</dbReference>
<evidence type="ECO:0000313" key="14">
    <source>
        <dbReference type="Ensembl" id="ENSSAUP00010048745.1"/>
    </source>
</evidence>
<feature type="domain" description="C2H2-type" evidence="13">
    <location>
        <begin position="586"/>
        <end position="613"/>
    </location>
</feature>
<reference evidence="14" key="1">
    <citation type="submission" date="2021-04" db="EMBL/GenBank/DDBJ databases">
        <authorList>
            <consortium name="Wellcome Sanger Institute Data Sharing"/>
        </authorList>
    </citation>
    <scope>NUCLEOTIDE SEQUENCE [LARGE SCALE GENOMIC DNA]</scope>
</reference>
<feature type="region of interest" description="Disordered" evidence="12">
    <location>
        <begin position="97"/>
        <end position="138"/>
    </location>
</feature>
<feature type="compositionally biased region" description="Basic and acidic residues" evidence="12">
    <location>
        <begin position="161"/>
        <end position="188"/>
    </location>
</feature>
<evidence type="ECO:0000256" key="10">
    <source>
        <dbReference type="ARBA" id="ARBA00023242"/>
    </source>
</evidence>
<dbReference type="PANTHER" id="PTHR19818:SF161">
    <property type="entry name" value="C2H2-TYPE DOMAIN-CONTAINING PROTEIN"/>
    <property type="match status" value="1"/>
</dbReference>
<feature type="compositionally biased region" description="Polar residues" evidence="12">
    <location>
        <begin position="211"/>
        <end position="222"/>
    </location>
</feature>
<evidence type="ECO:0000256" key="3">
    <source>
        <dbReference type="ARBA" id="ARBA00022723"/>
    </source>
</evidence>
<dbReference type="AlphaFoldDB" id="A0A671XIR6"/>
<dbReference type="PANTHER" id="PTHR19818">
    <property type="entry name" value="ZINC FINGER PROTEIN ZIC AND GLI"/>
    <property type="match status" value="1"/>
</dbReference>
<dbReference type="SUPFAM" id="SSF57667">
    <property type="entry name" value="beta-beta-alpha zinc fingers"/>
    <property type="match status" value="6"/>
</dbReference>
<evidence type="ECO:0000259" key="13">
    <source>
        <dbReference type="PROSITE" id="PS50157"/>
    </source>
</evidence>
<feature type="region of interest" description="Disordered" evidence="12">
    <location>
        <begin position="1"/>
        <end position="31"/>
    </location>
</feature>
<dbReference type="GO" id="GO:0000978">
    <property type="term" value="F:RNA polymerase II cis-regulatory region sequence-specific DNA binding"/>
    <property type="evidence" value="ECO:0007669"/>
    <property type="project" value="TreeGrafter"/>
</dbReference>
<evidence type="ECO:0000256" key="1">
    <source>
        <dbReference type="ARBA" id="ARBA00004123"/>
    </source>
</evidence>
<feature type="region of interest" description="Disordered" evidence="12">
    <location>
        <begin position="156"/>
        <end position="310"/>
    </location>
</feature>
<keyword evidence="3" id="KW-0479">Metal-binding</keyword>
<proteinExistence type="inferred from homology"/>
<evidence type="ECO:0000256" key="6">
    <source>
        <dbReference type="ARBA" id="ARBA00022833"/>
    </source>
</evidence>
<feature type="compositionally biased region" description="Polar residues" evidence="12">
    <location>
        <begin position="108"/>
        <end position="118"/>
    </location>
</feature>
<keyword evidence="5 11" id="KW-0863">Zinc-finger</keyword>
<dbReference type="InterPro" id="IPR050329">
    <property type="entry name" value="GLI_C2H2-zinc-finger"/>
</dbReference>
<protein>
    <submittedName>
        <fullName evidence="14">Zinc finger protein 135-like</fullName>
    </submittedName>
</protein>
<dbReference type="OMA" id="SHECGPD"/>
<evidence type="ECO:0000256" key="5">
    <source>
        <dbReference type="ARBA" id="ARBA00022771"/>
    </source>
</evidence>
<feature type="domain" description="C2H2-type" evidence="13">
    <location>
        <begin position="474"/>
        <end position="501"/>
    </location>
</feature>
<dbReference type="Pfam" id="PF00096">
    <property type="entry name" value="zf-C2H2"/>
    <property type="match status" value="8"/>
</dbReference>
<name>A0A671XIR6_SPAAU</name>
<feature type="domain" description="C2H2-type" evidence="13">
    <location>
        <begin position="418"/>
        <end position="445"/>
    </location>
</feature>
<dbReference type="RefSeq" id="XP_030256944.1">
    <property type="nucleotide sequence ID" value="XM_030401084.1"/>
</dbReference>
<evidence type="ECO:0000256" key="9">
    <source>
        <dbReference type="ARBA" id="ARBA00023163"/>
    </source>
</evidence>
<keyword evidence="10" id="KW-0539">Nucleus</keyword>
<feature type="domain" description="C2H2-type" evidence="13">
    <location>
        <begin position="614"/>
        <end position="641"/>
    </location>
</feature>
<dbReference type="InParanoid" id="A0A671XIR6"/>
<dbReference type="GO" id="GO:0000981">
    <property type="term" value="F:DNA-binding transcription factor activity, RNA polymerase II-specific"/>
    <property type="evidence" value="ECO:0007669"/>
    <property type="project" value="TreeGrafter"/>
</dbReference>
<dbReference type="GO" id="GO:0005634">
    <property type="term" value="C:nucleus"/>
    <property type="evidence" value="ECO:0007669"/>
    <property type="project" value="UniProtKB-SubCell"/>
</dbReference>
<dbReference type="FunFam" id="3.30.160.60:FF:001485">
    <property type="entry name" value="Krueppel-related zinc finger protein"/>
    <property type="match status" value="1"/>
</dbReference>
<dbReference type="Pfam" id="PF13913">
    <property type="entry name" value="zf-C2HC_2"/>
    <property type="match status" value="1"/>
</dbReference>
<keyword evidence="6" id="KW-0862">Zinc</keyword>
<dbReference type="PROSITE" id="PS00028">
    <property type="entry name" value="ZINC_FINGER_C2H2_1"/>
    <property type="match status" value="9"/>
</dbReference>
<comment type="similarity">
    <text evidence="2">Belongs to the krueppel C2H2-type zinc-finger protein family.</text>
</comment>
<dbReference type="GeneTree" id="ENSGT00950000182774"/>
<feature type="domain" description="C2H2-type" evidence="13">
    <location>
        <begin position="446"/>
        <end position="473"/>
    </location>
</feature>
<dbReference type="InterPro" id="IPR013087">
    <property type="entry name" value="Znf_C2H2_type"/>
</dbReference>
<dbReference type="InterPro" id="IPR036236">
    <property type="entry name" value="Znf_C2H2_sf"/>
</dbReference>
<dbReference type="FunFam" id="3.30.160.60:FF:000557">
    <property type="entry name" value="zinc finger and SCAN domain-containing protein 29"/>
    <property type="match status" value="1"/>
</dbReference>
<keyword evidence="7" id="KW-0805">Transcription regulation</keyword>
<dbReference type="SMART" id="SM00355">
    <property type="entry name" value="ZnF_C2H2"/>
    <property type="match status" value="9"/>
</dbReference>
<feature type="domain" description="C2H2-type" evidence="13">
    <location>
        <begin position="502"/>
        <end position="529"/>
    </location>
</feature>
<dbReference type="PROSITE" id="PS50157">
    <property type="entry name" value="ZINC_FINGER_C2H2_2"/>
    <property type="match status" value="9"/>
</dbReference>
<dbReference type="GO" id="GO:0000122">
    <property type="term" value="P:negative regulation of transcription by RNA polymerase II"/>
    <property type="evidence" value="ECO:0007669"/>
    <property type="project" value="UniProtKB-ARBA"/>
</dbReference>
<keyword evidence="9" id="KW-0804">Transcription</keyword>
<dbReference type="FunFam" id="3.30.160.60:FF:001480">
    <property type="entry name" value="Si:cabz01071911.3"/>
    <property type="match status" value="2"/>
</dbReference>
<dbReference type="GO" id="GO:0045595">
    <property type="term" value="P:regulation of cell differentiation"/>
    <property type="evidence" value="ECO:0007669"/>
    <property type="project" value="UniProtKB-ARBA"/>
</dbReference>
<evidence type="ECO:0000256" key="7">
    <source>
        <dbReference type="ARBA" id="ARBA00023015"/>
    </source>
</evidence>
<dbReference type="GO" id="GO:0008270">
    <property type="term" value="F:zinc ion binding"/>
    <property type="evidence" value="ECO:0007669"/>
    <property type="project" value="UniProtKB-KW"/>
</dbReference>
<dbReference type="Gene3D" id="3.30.160.60">
    <property type="entry name" value="Classic Zinc Finger"/>
    <property type="match status" value="9"/>
</dbReference>
<dbReference type="Ensembl" id="ENSSAUT00010051265.1">
    <property type="protein sequence ID" value="ENSSAUP00010048745.1"/>
    <property type="gene ID" value="ENSSAUG00010020308.1"/>
</dbReference>
<sequence>MNNDNAVGTKTSKASSTSSNKRRPGPLPSSVFSAGVQQLLVIKEEVSSEWSPSLDQEDPNPIHIKEEQEEFWASQEGEQLHGVEGADINRFPFTAVIVKTEDHEEKPQTSQLHQSQTEGKTEAEPPASSSTTRIKTETDVIHADFQQLLVINKVASPEWSPKLDQEDADTVHIKEELSSEGEKLHGLEDANMSRFPFFAVTVKSEDDGEKPQSSQLHLSQVEENTEAEPPASSSTTQIKTETDREDFGRSEPARNRDRDSHSQPNTDEKASDRSGTGVGHDDWQEPLSNSGTETEDSDSSWEEARAPGSDVNALKRKEALVSDVGCDTGKKPYSCFEYGDGFDYKGSLQRHMLCPLGGNRSSSSLANKKCCGIKQKADSEIIVHTGKTPFACVLCRKKFTHQQSLKRHIRVHTGEKPYGCDVCVKTFKHQESLKRHMRVHTGEKPFGCDVCRKTFDNQQSLKRHMRVHTGEKPFGCDVCGNNFKEQGKLKRHMRVHTGEKPFRCDVCSKRFTHQESLKKHTRIHTGEKPFNCNVCGKRFTHQESLKKHIRIHTGEKPFGCDVCNKTFTLQDSLKKHIRVHTGEKPFGCNVCGKRFTEQGNLNKHTRIHLGEKPFGCSVCSKRFTEQGRLIKHVRVHTGEKELDILKNV</sequence>
<keyword evidence="4" id="KW-0677">Repeat</keyword>
<evidence type="ECO:0000256" key="2">
    <source>
        <dbReference type="ARBA" id="ARBA00006991"/>
    </source>
</evidence>
<dbReference type="Proteomes" id="UP000472265">
    <property type="component" value="Chromosome 20"/>
</dbReference>
<feature type="domain" description="C2H2-type" evidence="13">
    <location>
        <begin position="558"/>
        <end position="585"/>
    </location>
</feature>
<reference evidence="14" key="3">
    <citation type="submission" date="2025-09" db="UniProtKB">
        <authorList>
            <consortium name="Ensembl"/>
        </authorList>
    </citation>
    <scope>IDENTIFICATION</scope>
</reference>
<evidence type="ECO:0000256" key="12">
    <source>
        <dbReference type="SAM" id="MobiDB-lite"/>
    </source>
</evidence>
<evidence type="ECO:0000256" key="8">
    <source>
        <dbReference type="ARBA" id="ARBA00023125"/>
    </source>
</evidence>
<dbReference type="FunFam" id="3.30.160.60:FF:000912">
    <property type="entry name" value="Zinc finger protein 660"/>
    <property type="match status" value="2"/>
</dbReference>
<feature type="domain" description="C2H2-type" evidence="13">
    <location>
        <begin position="390"/>
        <end position="417"/>
    </location>
</feature>
<organism evidence="14 15">
    <name type="scientific">Sparus aurata</name>
    <name type="common">Gilthead sea bream</name>
    <dbReference type="NCBI Taxonomy" id="8175"/>
    <lineage>
        <taxon>Eukaryota</taxon>
        <taxon>Metazoa</taxon>
        <taxon>Chordata</taxon>
        <taxon>Craniata</taxon>
        <taxon>Vertebrata</taxon>
        <taxon>Euteleostomi</taxon>
        <taxon>Actinopterygii</taxon>
        <taxon>Neopterygii</taxon>
        <taxon>Teleostei</taxon>
        <taxon>Neoteleostei</taxon>
        <taxon>Acanthomorphata</taxon>
        <taxon>Eupercaria</taxon>
        <taxon>Spariformes</taxon>
        <taxon>Sparidae</taxon>
        <taxon>Sparus</taxon>
    </lineage>
</organism>
<dbReference type="FunFam" id="3.30.160.60:FF:000624">
    <property type="entry name" value="zinc finger protein 697"/>
    <property type="match status" value="1"/>
</dbReference>
<feature type="compositionally biased region" description="Basic and acidic residues" evidence="12">
    <location>
        <begin position="240"/>
        <end position="272"/>
    </location>
</feature>
<feature type="compositionally biased region" description="Low complexity" evidence="12">
    <location>
        <begin position="9"/>
        <end position="19"/>
    </location>
</feature>
<reference evidence="14" key="2">
    <citation type="submission" date="2025-08" db="UniProtKB">
        <authorList>
            <consortium name="Ensembl"/>
        </authorList>
    </citation>
    <scope>IDENTIFICATION</scope>
</reference>